<evidence type="ECO:0000313" key="2">
    <source>
        <dbReference type="Proteomes" id="UP000547011"/>
    </source>
</evidence>
<accession>A0A7W6NCW4</accession>
<dbReference type="AlphaFoldDB" id="A0A7W6NCW4"/>
<evidence type="ECO:0000313" key="1">
    <source>
        <dbReference type="EMBL" id="MBB4053532.1"/>
    </source>
</evidence>
<dbReference type="RefSeq" id="WP_246349673.1">
    <property type="nucleotide sequence ID" value="NZ_JACIEW010000009.1"/>
</dbReference>
<organism evidence="1 2">
    <name type="scientific">Devosia subaequoris</name>
    <dbReference type="NCBI Taxonomy" id="395930"/>
    <lineage>
        <taxon>Bacteria</taxon>
        <taxon>Pseudomonadati</taxon>
        <taxon>Pseudomonadota</taxon>
        <taxon>Alphaproteobacteria</taxon>
        <taxon>Hyphomicrobiales</taxon>
        <taxon>Devosiaceae</taxon>
        <taxon>Devosia</taxon>
    </lineage>
</organism>
<reference evidence="1 2" key="1">
    <citation type="submission" date="2020-08" db="EMBL/GenBank/DDBJ databases">
        <title>Genomic Encyclopedia of Type Strains, Phase IV (KMG-IV): sequencing the most valuable type-strain genomes for metagenomic binning, comparative biology and taxonomic classification.</title>
        <authorList>
            <person name="Goeker M."/>
        </authorList>
    </citation>
    <scope>NUCLEOTIDE SEQUENCE [LARGE SCALE GENOMIC DNA]</scope>
    <source>
        <strain evidence="1 2">DSM 23447</strain>
    </source>
</reference>
<keyword evidence="2" id="KW-1185">Reference proteome</keyword>
<dbReference type="Proteomes" id="UP000547011">
    <property type="component" value="Unassembled WGS sequence"/>
</dbReference>
<proteinExistence type="predicted"/>
<dbReference type="EMBL" id="JACIEW010000009">
    <property type="protein sequence ID" value="MBB4053532.1"/>
    <property type="molecule type" value="Genomic_DNA"/>
</dbReference>
<protein>
    <submittedName>
        <fullName evidence="1">Uncharacterized protein</fullName>
    </submittedName>
</protein>
<comment type="caution">
    <text evidence="1">The sequence shown here is derived from an EMBL/GenBank/DDBJ whole genome shotgun (WGS) entry which is preliminary data.</text>
</comment>
<sequence length="102" mass="11573">MNGKNAGGVIGMFSAISEWFERRRELRRLCRDDARQLINRNPLTAYYDAQRAAARARFSGDGRAFMHWARVAAEVARISDAPMSLEVVEAIVDEEERRAKSS</sequence>
<gene>
    <name evidence="1" type="ORF">GGR20_003194</name>
</gene>
<name>A0A7W6NCW4_9HYPH</name>